<gene>
    <name evidence="1" type="ORF">H4S07_001702</name>
</gene>
<keyword evidence="2" id="KW-1185">Reference proteome</keyword>
<reference evidence="1" key="1">
    <citation type="submission" date="2022-07" db="EMBL/GenBank/DDBJ databases">
        <title>Phylogenomic reconstructions and comparative analyses of Kickxellomycotina fungi.</title>
        <authorList>
            <person name="Reynolds N.K."/>
            <person name="Stajich J.E."/>
            <person name="Barry K."/>
            <person name="Grigoriev I.V."/>
            <person name="Crous P."/>
            <person name="Smith M.E."/>
        </authorList>
    </citation>
    <scope>NUCLEOTIDE SEQUENCE</scope>
    <source>
        <strain evidence="1">CBS 102833</strain>
    </source>
</reference>
<sequence>FGPINGSIFNIRTRGFNNIFYWGAQMIGAYALSFLLDSQRMTRRTRGMIALGLVAVFFNVVWGGTLKLQQRYTHGPLPTGETTDYPGGLIDFLESGRAAGPIILYTLHGVGDALFQNLAYWVIGSLTNDGQKLSRYAGFYKGIQSLGATVAWQLDAKSVSYMHQLIGNWVLLVVSMFPMFYVIFTLKDHSEEAIETRGKEEHYEEA</sequence>
<evidence type="ECO:0000313" key="2">
    <source>
        <dbReference type="Proteomes" id="UP001140096"/>
    </source>
</evidence>
<feature type="non-terminal residue" evidence="1">
    <location>
        <position position="1"/>
    </location>
</feature>
<proteinExistence type="predicted"/>
<comment type="caution">
    <text evidence="1">The sequence shown here is derived from an EMBL/GenBank/DDBJ whole genome shotgun (WGS) entry which is preliminary data.</text>
</comment>
<organism evidence="1 2">
    <name type="scientific">Coemansia furcata</name>
    <dbReference type="NCBI Taxonomy" id="417177"/>
    <lineage>
        <taxon>Eukaryota</taxon>
        <taxon>Fungi</taxon>
        <taxon>Fungi incertae sedis</taxon>
        <taxon>Zoopagomycota</taxon>
        <taxon>Kickxellomycotina</taxon>
        <taxon>Kickxellomycetes</taxon>
        <taxon>Kickxellales</taxon>
        <taxon>Kickxellaceae</taxon>
        <taxon>Coemansia</taxon>
    </lineage>
</organism>
<name>A0ACC1LLN1_9FUNG</name>
<dbReference type="EMBL" id="JANBUP010000316">
    <property type="protein sequence ID" value="KAJ2811994.1"/>
    <property type="molecule type" value="Genomic_DNA"/>
</dbReference>
<evidence type="ECO:0000313" key="1">
    <source>
        <dbReference type="EMBL" id="KAJ2811994.1"/>
    </source>
</evidence>
<protein>
    <submittedName>
        <fullName evidence="1">Uncharacterized protein</fullName>
    </submittedName>
</protein>
<accession>A0ACC1LLN1</accession>
<dbReference type="Proteomes" id="UP001140096">
    <property type="component" value="Unassembled WGS sequence"/>
</dbReference>